<accession>A0ABW8UDK9</accession>
<comment type="caution">
    <text evidence="2">The sequence shown here is derived from an EMBL/GenBank/DDBJ whole genome shotgun (WGS) entry which is preliminary data.</text>
</comment>
<name>A0ABW8UDK9_9GAMM</name>
<feature type="domain" description="Trimeric autotransporter adhesin YadA-like stalk" evidence="1">
    <location>
        <begin position="708"/>
        <end position="727"/>
    </location>
</feature>
<dbReference type="Gene3D" id="1.20.5.170">
    <property type="match status" value="1"/>
</dbReference>
<protein>
    <recommendedName>
        <fullName evidence="1">Trimeric autotransporter adhesin YadA-like stalk domain-containing protein</fullName>
    </recommendedName>
</protein>
<dbReference type="Gene3D" id="3.90.1780.10">
    <property type="entry name" value="Trimeric adhesin"/>
    <property type="match status" value="3"/>
</dbReference>
<proteinExistence type="predicted"/>
<dbReference type="Gene3D" id="2.20.70.140">
    <property type="match status" value="1"/>
</dbReference>
<dbReference type="InterPro" id="IPR011049">
    <property type="entry name" value="Serralysin-like_metalloprot_C"/>
</dbReference>
<gene>
    <name evidence="2" type="ORF">ACJHVH_09285</name>
</gene>
<evidence type="ECO:0000313" key="3">
    <source>
        <dbReference type="Proteomes" id="UP001624684"/>
    </source>
</evidence>
<dbReference type="SUPFAM" id="SSF101967">
    <property type="entry name" value="Adhesin YadA, collagen-binding domain"/>
    <property type="match status" value="2"/>
</dbReference>
<evidence type="ECO:0000313" key="2">
    <source>
        <dbReference type="EMBL" id="MFL1733161.1"/>
    </source>
</evidence>
<dbReference type="SUPFAM" id="SSF101999">
    <property type="entry name" value="Trimeric adhesin"/>
    <property type="match status" value="1"/>
</dbReference>
<feature type="domain" description="Trimeric autotransporter adhesin YadA-like stalk" evidence="1">
    <location>
        <begin position="510"/>
        <end position="550"/>
    </location>
</feature>
<feature type="non-terminal residue" evidence="2">
    <location>
        <position position="727"/>
    </location>
</feature>
<dbReference type="InterPro" id="IPR037174">
    <property type="entry name" value="Trimeric_adhesin"/>
</dbReference>
<keyword evidence="3" id="KW-1185">Reference proteome</keyword>
<dbReference type="EMBL" id="JBJJXE010000039">
    <property type="protein sequence ID" value="MFL1733161.1"/>
    <property type="molecule type" value="Genomic_DNA"/>
</dbReference>
<feature type="domain" description="Trimeric autotransporter adhesin YadA-like stalk" evidence="1">
    <location>
        <begin position="340"/>
        <end position="379"/>
    </location>
</feature>
<dbReference type="Proteomes" id="UP001624684">
    <property type="component" value="Unassembled WGS sequence"/>
</dbReference>
<reference evidence="2 3" key="1">
    <citation type="submission" date="2024-11" db="EMBL/GenBank/DDBJ databases">
        <title>First Report of Moraxella oculi in Brazil in an Infectious Bovine Keratoconjunctivitis Outbreak.</title>
        <authorList>
            <person name="Carvalho C.V."/>
            <person name="Domingues R."/>
            <person name="Coutinho C."/>
            <person name="Honorio N.T.B.S."/>
            <person name="Faza D.R.L.R."/>
            <person name="Carvalho W.A."/>
            <person name="Machado A.B.F."/>
            <person name="Martins M.F."/>
            <person name="Gaspar E.B."/>
        </authorList>
    </citation>
    <scope>NUCLEOTIDE SEQUENCE [LARGE SCALE GENOMIC DNA]</scope>
    <source>
        <strain evidence="2 3">2117LE</strain>
    </source>
</reference>
<organism evidence="2 3">
    <name type="scientific">Moraxella oculi</name>
    <dbReference type="NCBI Taxonomy" id="2940516"/>
    <lineage>
        <taxon>Bacteria</taxon>
        <taxon>Pseudomonadati</taxon>
        <taxon>Pseudomonadota</taxon>
        <taxon>Gammaproteobacteria</taxon>
        <taxon>Moraxellales</taxon>
        <taxon>Moraxellaceae</taxon>
        <taxon>Moraxella</taxon>
    </lineage>
</organism>
<dbReference type="InterPro" id="IPR008635">
    <property type="entry name" value="Coiled_stalk_dom"/>
</dbReference>
<evidence type="ECO:0000259" key="1">
    <source>
        <dbReference type="Pfam" id="PF05662"/>
    </source>
</evidence>
<sequence>VNVKQLKDARTTVTSSDNSISVVDLNNGQDGKNLAYDIKVDSQALVESAQLPVVYTDVYGNRLYKQPDGTFATKDGKKVDPADVIASINNGKGSTTQPTNLANVAGNLTPTYNAGDMIVGPNGRLTTNPIFDATKEQAAPQGQNLANMYNNAATVGDVLNAGFNLQANGQAADFVKAYDTVNFANGTGTTVVVDNTDGKTSTIKVDVNVDDETITTKQDPNDPAKTVIAAKTTKLNTNPQGGHEAGKVTVEGDQGNALVTAKTVADAINNSGFTLQANGQDGKLVKAGDTISINQGGNINVTQDENGNLTVATKDKVGFNEVKVGDVIINQDGINAGNKKVTNVADGNISEGSKDAVNGGQIHQLKADLTKGINAAKTEVEGTGFAKVTSKQGNQGQTIYTVDVAKAAPATVDAKGKLSIAETDGDKVLSAADTINAINNSGFTLQANGQDGKLVKAGDTISINQGGNINVTQDENGNLTVATKDKVGFNEVKVGDVIINQDGINAGNKKVTNVADGTEDGDAVNVSQLNKAKAAATTEVKAGNNVSIDSTKGAQGQDIYTINAKDRSAKVVAKAQGLIAVEQGETTSIDGADTTSFAVDLTQAAKDDIAKGVKALDKVDNQGLTFNTDKGATNPQKLGSTLNVKGDKNITTQAQGDTVEVKLSDDIAVNSITTGDSKLDTTGLTINAATPANTISLSAQGLNNGGQRITNVAPGVDMTDAVNVGQL</sequence>
<feature type="non-terminal residue" evidence="2">
    <location>
        <position position="1"/>
    </location>
</feature>
<dbReference type="Pfam" id="PF05662">
    <property type="entry name" value="YadA_stalk"/>
    <property type="match status" value="3"/>
</dbReference>
<dbReference type="Gene3D" id="6.10.250.2040">
    <property type="match status" value="2"/>
</dbReference>